<proteinExistence type="predicted"/>
<reference evidence="2 3" key="1">
    <citation type="submission" date="2023-05" db="EMBL/GenBank/DDBJ databases">
        <authorList>
            <person name="Guo Y."/>
        </authorList>
    </citation>
    <scope>NUCLEOTIDE SEQUENCE [LARGE SCALE GENOMIC DNA]</scope>
    <source>
        <strain evidence="2 3">GR2756</strain>
    </source>
</reference>
<keyword evidence="3" id="KW-1185">Reference proteome</keyword>
<feature type="transmembrane region" description="Helical" evidence="1">
    <location>
        <begin position="50"/>
        <end position="71"/>
    </location>
</feature>
<dbReference type="Proteomes" id="UP001259572">
    <property type="component" value="Unassembled WGS sequence"/>
</dbReference>
<keyword evidence="1" id="KW-1133">Transmembrane helix</keyword>
<accession>A0ABU3QAN9</accession>
<dbReference type="RefSeq" id="WP_315727111.1">
    <property type="nucleotide sequence ID" value="NZ_JAVUPU010000007.1"/>
</dbReference>
<name>A0ABU3QAN9_9SPHN</name>
<evidence type="ECO:0000256" key="1">
    <source>
        <dbReference type="SAM" id="Phobius"/>
    </source>
</evidence>
<keyword evidence="1" id="KW-0812">Transmembrane</keyword>
<evidence type="ECO:0000313" key="3">
    <source>
        <dbReference type="Proteomes" id="UP001259572"/>
    </source>
</evidence>
<dbReference type="EMBL" id="JAVUPU010000007">
    <property type="protein sequence ID" value="MDT9600010.1"/>
    <property type="molecule type" value="Genomic_DNA"/>
</dbReference>
<sequence>MWWKLGGLLVLTAALVIGVIPIRTHAVLYDPAKSLPPPMPSLGEMFSTMYLTPGTALLISVILAAAGFVALKIIRGQR</sequence>
<comment type="caution">
    <text evidence="2">The sequence shown here is derived from an EMBL/GenBank/DDBJ whole genome shotgun (WGS) entry which is preliminary data.</text>
</comment>
<protein>
    <submittedName>
        <fullName evidence="2">Uncharacterized protein</fullName>
    </submittedName>
</protein>
<evidence type="ECO:0000313" key="2">
    <source>
        <dbReference type="EMBL" id="MDT9600010.1"/>
    </source>
</evidence>
<gene>
    <name evidence="2" type="ORF">RQX22_13695</name>
</gene>
<keyword evidence="1" id="KW-0472">Membrane</keyword>
<organism evidence="2 3">
    <name type="scientific">Sphingosinicella rhizophila</name>
    <dbReference type="NCBI Taxonomy" id="3050082"/>
    <lineage>
        <taxon>Bacteria</taxon>
        <taxon>Pseudomonadati</taxon>
        <taxon>Pseudomonadota</taxon>
        <taxon>Alphaproteobacteria</taxon>
        <taxon>Sphingomonadales</taxon>
        <taxon>Sphingosinicellaceae</taxon>
        <taxon>Sphingosinicella</taxon>
    </lineage>
</organism>